<protein>
    <submittedName>
        <fullName evidence="1">Uncharacterized protein</fullName>
    </submittedName>
</protein>
<evidence type="ECO:0000313" key="2">
    <source>
        <dbReference type="Proteomes" id="UP001218188"/>
    </source>
</evidence>
<comment type="caution">
    <text evidence="1">The sequence shown here is derived from an EMBL/GenBank/DDBJ whole genome shotgun (WGS) entry which is preliminary data.</text>
</comment>
<accession>A0AAD6XCY1</accession>
<proteinExistence type="predicted"/>
<sequence>MVETTQERFTVFDGASPDFLPKTPRTNPDLHASSFTDFRGTGHEVFIRVAPLKRANGCAKCELGDFGLKHTSHRVRQSLTLFTDASHSVDAHVRVKKLLRNWISRARTGQWQEGKQRPIFGQYVPQYVHNILPIEPIMAEYWGPHYSATISPILRQYALYWRNIGVFLPHTPVNWF</sequence>
<reference evidence="1" key="1">
    <citation type="submission" date="2023-03" db="EMBL/GenBank/DDBJ databases">
        <title>Massive genome expansion in bonnet fungi (Mycena s.s.) driven by repeated elements and novel gene families across ecological guilds.</title>
        <authorList>
            <consortium name="Lawrence Berkeley National Laboratory"/>
            <person name="Harder C.B."/>
            <person name="Miyauchi S."/>
            <person name="Viragh M."/>
            <person name="Kuo A."/>
            <person name="Thoen E."/>
            <person name="Andreopoulos B."/>
            <person name="Lu D."/>
            <person name="Skrede I."/>
            <person name="Drula E."/>
            <person name="Henrissat B."/>
            <person name="Morin E."/>
            <person name="Kohler A."/>
            <person name="Barry K."/>
            <person name="LaButti K."/>
            <person name="Morin E."/>
            <person name="Salamov A."/>
            <person name="Lipzen A."/>
            <person name="Mereny Z."/>
            <person name="Hegedus B."/>
            <person name="Baldrian P."/>
            <person name="Stursova M."/>
            <person name="Weitz H."/>
            <person name="Taylor A."/>
            <person name="Grigoriev I.V."/>
            <person name="Nagy L.G."/>
            <person name="Martin F."/>
            <person name="Kauserud H."/>
        </authorList>
    </citation>
    <scope>NUCLEOTIDE SEQUENCE</scope>
    <source>
        <strain evidence="1">CBHHK200</strain>
    </source>
</reference>
<name>A0AAD6XCY1_9AGAR</name>
<dbReference type="EMBL" id="JARJCM010000009">
    <property type="protein sequence ID" value="KAJ7043790.1"/>
    <property type="molecule type" value="Genomic_DNA"/>
</dbReference>
<gene>
    <name evidence="1" type="ORF">C8F04DRAFT_1175540</name>
</gene>
<keyword evidence="2" id="KW-1185">Reference proteome</keyword>
<evidence type="ECO:0000313" key="1">
    <source>
        <dbReference type="EMBL" id="KAJ7043790.1"/>
    </source>
</evidence>
<dbReference type="Proteomes" id="UP001218188">
    <property type="component" value="Unassembled WGS sequence"/>
</dbReference>
<organism evidence="1 2">
    <name type="scientific">Mycena alexandri</name>
    <dbReference type="NCBI Taxonomy" id="1745969"/>
    <lineage>
        <taxon>Eukaryota</taxon>
        <taxon>Fungi</taxon>
        <taxon>Dikarya</taxon>
        <taxon>Basidiomycota</taxon>
        <taxon>Agaricomycotina</taxon>
        <taxon>Agaricomycetes</taxon>
        <taxon>Agaricomycetidae</taxon>
        <taxon>Agaricales</taxon>
        <taxon>Marasmiineae</taxon>
        <taxon>Mycenaceae</taxon>
        <taxon>Mycena</taxon>
    </lineage>
</organism>
<dbReference type="AlphaFoldDB" id="A0AAD6XCY1"/>